<dbReference type="InterPro" id="IPR027417">
    <property type="entry name" value="P-loop_NTPase"/>
</dbReference>
<dbReference type="PANTHER" id="PTHR43394:SF7">
    <property type="entry name" value="ABC TRANSPORTER B FAMILY MEMBER 28"/>
    <property type="match status" value="1"/>
</dbReference>
<gene>
    <name evidence="10" type="ORF">GCM10009716_28260</name>
</gene>
<evidence type="ECO:0000256" key="4">
    <source>
        <dbReference type="ARBA" id="ARBA00022840"/>
    </source>
</evidence>
<dbReference type="Gene3D" id="1.20.1560.10">
    <property type="entry name" value="ABC transporter type 1, transmembrane domain"/>
    <property type="match status" value="1"/>
</dbReference>
<keyword evidence="6 7" id="KW-0472">Membrane</keyword>
<proteinExistence type="predicted"/>
<name>A0ABP5ANT7_9ACTN</name>
<dbReference type="InterPro" id="IPR036640">
    <property type="entry name" value="ABC1_TM_sf"/>
</dbReference>
<dbReference type="InterPro" id="IPR017871">
    <property type="entry name" value="ABC_transporter-like_CS"/>
</dbReference>
<evidence type="ECO:0000256" key="2">
    <source>
        <dbReference type="ARBA" id="ARBA00022692"/>
    </source>
</evidence>
<dbReference type="PANTHER" id="PTHR43394">
    <property type="entry name" value="ATP-DEPENDENT PERMEASE MDL1, MITOCHONDRIAL"/>
    <property type="match status" value="1"/>
</dbReference>
<dbReference type="CDD" id="cd18547">
    <property type="entry name" value="ABC_6TM_Tm288_like"/>
    <property type="match status" value="1"/>
</dbReference>
<dbReference type="InterPro" id="IPR003439">
    <property type="entry name" value="ABC_transporter-like_ATP-bd"/>
</dbReference>
<dbReference type="SMART" id="SM00382">
    <property type="entry name" value="AAA"/>
    <property type="match status" value="1"/>
</dbReference>
<evidence type="ECO:0000256" key="3">
    <source>
        <dbReference type="ARBA" id="ARBA00022741"/>
    </source>
</evidence>
<dbReference type="InterPro" id="IPR011527">
    <property type="entry name" value="ABC1_TM_dom"/>
</dbReference>
<keyword evidence="5 7" id="KW-1133">Transmembrane helix</keyword>
<reference evidence="11" key="1">
    <citation type="journal article" date="2019" name="Int. J. Syst. Evol. Microbiol.">
        <title>The Global Catalogue of Microorganisms (GCM) 10K type strain sequencing project: providing services to taxonomists for standard genome sequencing and annotation.</title>
        <authorList>
            <consortium name="The Broad Institute Genomics Platform"/>
            <consortium name="The Broad Institute Genome Sequencing Center for Infectious Disease"/>
            <person name="Wu L."/>
            <person name="Ma J."/>
        </authorList>
    </citation>
    <scope>NUCLEOTIDE SEQUENCE [LARGE SCALE GENOMIC DNA]</scope>
    <source>
        <strain evidence="11">JCM 13581</strain>
    </source>
</reference>
<dbReference type="Gene3D" id="3.40.50.300">
    <property type="entry name" value="P-loop containing nucleotide triphosphate hydrolases"/>
    <property type="match status" value="1"/>
</dbReference>
<feature type="transmembrane region" description="Helical" evidence="7">
    <location>
        <begin position="182"/>
        <end position="199"/>
    </location>
</feature>
<dbReference type="SUPFAM" id="SSF90123">
    <property type="entry name" value="ABC transporter transmembrane region"/>
    <property type="match status" value="1"/>
</dbReference>
<sequence length="610" mass="64600">MSADGTRTRPDALSRPRGGTVRWLLREMRQERWALAAVVATGVATVGLTLLVPLLLGAVTDRILTGARGQGVDYPAVARALLVVSGLVATSVFLAFLRGRLTVRVAQHTARRFRGRCAAKLTRLPVRDLGRQSRGDVLSRITNDIDNLAQALQQALGGLIAAVLTVLGAMAAMLWISPLLTLVALGTVVLSAVVIRVLGRRAQPRFAEQWEATGRLGAHAEEMYTGHALVVLHRRQREAAEVFAGHNEAVRRAGFAAQFRSGIIEPAATFLGHTGYVLIAVLGGLRIASGTMTVGGIQAFVQYTLQVNQPVAQLAAYADLVQSGVASARRISELLGAPEERPGPVPAGRPATVRGHVRFEDVSFRYDPDVPLIEGVRATLAPGRTLAVVGPTGAGKSTLAHLLLRFEEPSGGRITLDGTDIGTMSRTELRRHIGVVSQDTWLFAGTVAENIGYGAEGASREDIVAAARSACADPFIRTLPDGYDTELDEDGGGLSAGEKQLLTIARAFLARPAVLVLDEATSSVDTRTELLVQQAMTALRRDRACLVIAHRLSTVREADEIVVMETGRVTERGTHPELLAAGGTYARLCRSALSGPVPAPAPSGPAAAPA</sequence>
<feature type="transmembrane region" description="Helical" evidence="7">
    <location>
        <begin position="155"/>
        <end position="176"/>
    </location>
</feature>
<organism evidence="10 11">
    <name type="scientific">Streptomyces sodiiphilus</name>
    <dbReference type="NCBI Taxonomy" id="226217"/>
    <lineage>
        <taxon>Bacteria</taxon>
        <taxon>Bacillati</taxon>
        <taxon>Actinomycetota</taxon>
        <taxon>Actinomycetes</taxon>
        <taxon>Kitasatosporales</taxon>
        <taxon>Streptomycetaceae</taxon>
        <taxon>Streptomyces</taxon>
    </lineage>
</organism>
<dbReference type="InterPro" id="IPR003593">
    <property type="entry name" value="AAA+_ATPase"/>
</dbReference>
<protein>
    <submittedName>
        <fullName evidence="10">ABC transporter ATP-binding protein</fullName>
    </submittedName>
</protein>
<keyword evidence="4 10" id="KW-0067">ATP-binding</keyword>
<dbReference type="Pfam" id="PF00664">
    <property type="entry name" value="ABC_membrane"/>
    <property type="match status" value="1"/>
</dbReference>
<dbReference type="GO" id="GO:0005524">
    <property type="term" value="F:ATP binding"/>
    <property type="evidence" value="ECO:0007669"/>
    <property type="project" value="UniProtKB-KW"/>
</dbReference>
<feature type="transmembrane region" description="Helical" evidence="7">
    <location>
        <begin position="76"/>
        <end position="97"/>
    </location>
</feature>
<dbReference type="SUPFAM" id="SSF52540">
    <property type="entry name" value="P-loop containing nucleoside triphosphate hydrolases"/>
    <property type="match status" value="1"/>
</dbReference>
<evidence type="ECO:0000256" key="6">
    <source>
        <dbReference type="ARBA" id="ARBA00023136"/>
    </source>
</evidence>
<evidence type="ECO:0000256" key="5">
    <source>
        <dbReference type="ARBA" id="ARBA00022989"/>
    </source>
</evidence>
<dbReference type="PROSITE" id="PS50893">
    <property type="entry name" value="ABC_TRANSPORTER_2"/>
    <property type="match status" value="1"/>
</dbReference>
<keyword evidence="3" id="KW-0547">Nucleotide-binding</keyword>
<comment type="caution">
    <text evidence="10">The sequence shown here is derived from an EMBL/GenBank/DDBJ whole genome shotgun (WGS) entry which is preliminary data.</text>
</comment>
<dbReference type="Proteomes" id="UP001501303">
    <property type="component" value="Unassembled WGS sequence"/>
</dbReference>
<accession>A0ABP5ANT7</accession>
<feature type="domain" description="ABC transporter" evidence="8">
    <location>
        <begin position="357"/>
        <end position="591"/>
    </location>
</feature>
<evidence type="ECO:0000259" key="9">
    <source>
        <dbReference type="PROSITE" id="PS50929"/>
    </source>
</evidence>
<dbReference type="PROSITE" id="PS00211">
    <property type="entry name" value="ABC_TRANSPORTER_1"/>
    <property type="match status" value="1"/>
</dbReference>
<dbReference type="CDD" id="cd03254">
    <property type="entry name" value="ABCC_Glucan_exporter_like"/>
    <property type="match status" value="1"/>
</dbReference>
<keyword evidence="2 7" id="KW-0812">Transmembrane</keyword>
<evidence type="ECO:0000259" key="8">
    <source>
        <dbReference type="PROSITE" id="PS50893"/>
    </source>
</evidence>
<evidence type="ECO:0000313" key="10">
    <source>
        <dbReference type="EMBL" id="GAA1917545.1"/>
    </source>
</evidence>
<evidence type="ECO:0000256" key="1">
    <source>
        <dbReference type="ARBA" id="ARBA00004651"/>
    </source>
</evidence>
<evidence type="ECO:0000313" key="11">
    <source>
        <dbReference type="Proteomes" id="UP001501303"/>
    </source>
</evidence>
<comment type="subcellular location">
    <subcellularLocation>
        <location evidence="1">Cell membrane</location>
        <topology evidence="1">Multi-pass membrane protein</topology>
    </subcellularLocation>
</comment>
<dbReference type="EMBL" id="BAAAMJ010000029">
    <property type="protein sequence ID" value="GAA1917545.1"/>
    <property type="molecule type" value="Genomic_DNA"/>
</dbReference>
<feature type="transmembrane region" description="Helical" evidence="7">
    <location>
        <begin position="33"/>
        <end position="56"/>
    </location>
</feature>
<feature type="domain" description="ABC transmembrane type-1" evidence="9">
    <location>
        <begin position="36"/>
        <end position="323"/>
    </location>
</feature>
<dbReference type="PROSITE" id="PS50929">
    <property type="entry name" value="ABC_TM1F"/>
    <property type="match status" value="1"/>
</dbReference>
<evidence type="ECO:0000256" key="7">
    <source>
        <dbReference type="SAM" id="Phobius"/>
    </source>
</evidence>
<keyword evidence="11" id="KW-1185">Reference proteome</keyword>
<dbReference type="InterPro" id="IPR039421">
    <property type="entry name" value="Type_1_exporter"/>
</dbReference>
<dbReference type="RefSeq" id="WP_344262156.1">
    <property type="nucleotide sequence ID" value="NZ_BAAAMJ010000029.1"/>
</dbReference>
<dbReference type="Pfam" id="PF00005">
    <property type="entry name" value="ABC_tran"/>
    <property type="match status" value="1"/>
</dbReference>